<protein>
    <submittedName>
        <fullName evidence="10">Uncharacterized protein</fullName>
    </submittedName>
</protein>
<feature type="region of interest" description="Disordered" evidence="7">
    <location>
        <begin position="1"/>
        <end position="34"/>
    </location>
</feature>
<keyword evidence="8" id="KW-0812">Transmembrane</keyword>
<dbReference type="Proteomes" id="UP000095281">
    <property type="component" value="Unplaced"/>
</dbReference>
<comment type="cofactor">
    <cofactor evidence="1 6">
        <name>Ca(2+)</name>
        <dbReference type="ChEBI" id="CHEBI:29108"/>
    </cofactor>
</comment>
<dbReference type="GO" id="GO:0030166">
    <property type="term" value="P:proteoglycan biosynthetic process"/>
    <property type="evidence" value="ECO:0007669"/>
    <property type="project" value="TreeGrafter"/>
</dbReference>
<evidence type="ECO:0000313" key="9">
    <source>
        <dbReference type="Proteomes" id="UP000095281"/>
    </source>
</evidence>
<keyword evidence="8" id="KW-0472">Membrane</keyword>
<feature type="transmembrane region" description="Helical" evidence="8">
    <location>
        <begin position="47"/>
        <end position="70"/>
    </location>
</feature>
<evidence type="ECO:0000256" key="2">
    <source>
        <dbReference type="ARBA" id="ARBA00022723"/>
    </source>
</evidence>
<dbReference type="InterPro" id="IPR036258">
    <property type="entry name" value="Apyrase_sf"/>
</dbReference>
<sequence>MTCSENTNNDDEKSNSLQNSSFSSNSAKHKNNHLNNRRNNSTFISSCFSFSVAALIISLFIAFFSLQYYLPKAAILLDQCPCIKNELNGRLYNSSSIGYPKHLPDGRIQYEIVVVSDLDHDSKFDGKKNTWRSFVRRGRLYFHPELLTAQIQLNDEESIVLYSQLSSGGRAMELSDLAVFDGNLLTVDDRTGVIYKFVSFKVFKLDYLRIDNFNTMIPWVLLNDGPGNTTKGFKAEWMAVKNEHLFVGGLGKEWTTTEGVFQNYHPMWIKIINLNGEIVHVDWTEKYIKLRQAVGINFPGYLIHESAQWSDIHKKWFFLPRRASNHTYSEDTDEHQGTNLLLMADENFTNIEAKRIGSASDGSRGFSAFQFLPGSDDQFIVALKSEERDGKAVASYLCFFRFSDGQFLLEEQKFDGPYKFEGLIIY</sequence>
<dbReference type="GO" id="GO:0004382">
    <property type="term" value="F:GDP phosphatase activity"/>
    <property type="evidence" value="ECO:0007669"/>
    <property type="project" value="TreeGrafter"/>
</dbReference>
<feature type="binding site" evidence="6">
    <location>
        <position position="305"/>
    </location>
    <ligand>
        <name>Ca(2+)</name>
        <dbReference type="ChEBI" id="CHEBI:29108"/>
    </ligand>
</feature>
<evidence type="ECO:0000256" key="8">
    <source>
        <dbReference type="SAM" id="Phobius"/>
    </source>
</evidence>
<dbReference type="OMA" id="RDEHMGC"/>
<dbReference type="FunFam" id="2.120.10.100:FF:000001">
    <property type="entry name" value="Soluble calcium-activated nucleotidase 1"/>
    <property type="match status" value="1"/>
</dbReference>
<evidence type="ECO:0000256" key="1">
    <source>
        <dbReference type="ARBA" id="ARBA00001913"/>
    </source>
</evidence>
<accession>A0A1I8BV78</accession>
<keyword evidence="3" id="KW-0378">Hydrolase</keyword>
<name>A0A1I8BV78_MELHA</name>
<comment type="similarity">
    <text evidence="5">Belongs to the apyrase family.</text>
</comment>
<evidence type="ECO:0000313" key="10">
    <source>
        <dbReference type="WBParaSite" id="MhA1_Contig609.frz3.gene23"/>
    </source>
</evidence>
<organism evidence="9 10">
    <name type="scientific">Meloidogyne hapla</name>
    <name type="common">Root-knot nematode worm</name>
    <dbReference type="NCBI Taxonomy" id="6305"/>
    <lineage>
        <taxon>Eukaryota</taxon>
        <taxon>Metazoa</taxon>
        <taxon>Ecdysozoa</taxon>
        <taxon>Nematoda</taxon>
        <taxon>Chromadorea</taxon>
        <taxon>Rhabditida</taxon>
        <taxon>Tylenchina</taxon>
        <taxon>Tylenchomorpha</taxon>
        <taxon>Tylenchoidea</taxon>
        <taxon>Meloidogynidae</taxon>
        <taxon>Meloidogyninae</taxon>
        <taxon>Meloidogyne</taxon>
    </lineage>
</organism>
<evidence type="ECO:0000256" key="5">
    <source>
        <dbReference type="ARBA" id="ARBA00025738"/>
    </source>
</evidence>
<dbReference type="AlphaFoldDB" id="A0A1I8BV78"/>
<evidence type="ECO:0000256" key="4">
    <source>
        <dbReference type="ARBA" id="ARBA00022837"/>
    </source>
</evidence>
<reference evidence="10" key="1">
    <citation type="submission" date="2016-11" db="UniProtKB">
        <authorList>
            <consortium name="WormBaseParasite"/>
        </authorList>
    </citation>
    <scope>IDENTIFICATION</scope>
</reference>
<evidence type="ECO:0000256" key="7">
    <source>
        <dbReference type="SAM" id="MobiDB-lite"/>
    </source>
</evidence>
<dbReference type="PANTHER" id="PTHR13023:SF3">
    <property type="entry name" value="SOLUBLE CALCIUM-ACTIVATED NUCLEOTIDASE 1"/>
    <property type="match status" value="1"/>
</dbReference>
<dbReference type="Gene3D" id="2.120.10.100">
    <property type="entry name" value="Apyrase"/>
    <property type="match status" value="1"/>
</dbReference>
<feature type="binding site" evidence="6">
    <location>
        <position position="421"/>
    </location>
    <ligand>
        <name>Ca(2+)</name>
        <dbReference type="ChEBI" id="CHEBI:29108"/>
    </ligand>
</feature>
<feature type="binding site" evidence="6">
    <location>
        <position position="175"/>
    </location>
    <ligand>
        <name>Ca(2+)</name>
        <dbReference type="ChEBI" id="CHEBI:29108"/>
    </ligand>
</feature>
<feature type="binding site" evidence="6">
    <location>
        <position position="236"/>
    </location>
    <ligand>
        <name>Ca(2+)</name>
        <dbReference type="ChEBI" id="CHEBI:29108"/>
    </ligand>
</feature>
<proteinExistence type="inferred from homology"/>
<dbReference type="Pfam" id="PF06079">
    <property type="entry name" value="Apyrase"/>
    <property type="match status" value="1"/>
</dbReference>
<keyword evidence="9" id="KW-1185">Reference proteome</keyword>
<dbReference type="InterPro" id="IPR009283">
    <property type="entry name" value="Apyrase"/>
</dbReference>
<keyword evidence="4 6" id="KW-0106">Calcium</keyword>
<dbReference type="PANTHER" id="PTHR13023">
    <property type="entry name" value="APYRASE"/>
    <property type="match status" value="1"/>
</dbReference>
<feature type="binding site" evidence="6">
    <location>
        <position position="367"/>
    </location>
    <ligand>
        <name>Ca(2+)</name>
        <dbReference type="ChEBI" id="CHEBI:29108"/>
    </ligand>
</feature>
<dbReference type="SUPFAM" id="SSF101887">
    <property type="entry name" value="Apyrase"/>
    <property type="match status" value="1"/>
</dbReference>
<keyword evidence="8" id="KW-1133">Transmembrane helix</keyword>
<feature type="compositionally biased region" description="Low complexity" evidence="7">
    <location>
        <begin position="15"/>
        <end position="26"/>
    </location>
</feature>
<dbReference type="WBParaSite" id="MhA1_Contig609.frz3.gene23">
    <property type="protein sequence ID" value="MhA1_Contig609.frz3.gene23"/>
    <property type="gene ID" value="MhA1_Contig609.frz3.gene23"/>
</dbReference>
<feature type="binding site" evidence="6">
    <location>
        <position position="176"/>
    </location>
    <ligand>
        <name>Ca(2+)</name>
        <dbReference type="ChEBI" id="CHEBI:29108"/>
    </ligand>
</feature>
<dbReference type="GO" id="GO:0045134">
    <property type="term" value="F:UDP phosphatase activity"/>
    <property type="evidence" value="ECO:0007669"/>
    <property type="project" value="TreeGrafter"/>
</dbReference>
<evidence type="ECO:0000256" key="6">
    <source>
        <dbReference type="PIRSR" id="PIRSR609283-1"/>
    </source>
</evidence>
<dbReference type="GO" id="GO:0005509">
    <property type="term" value="F:calcium ion binding"/>
    <property type="evidence" value="ECO:0007669"/>
    <property type="project" value="InterPro"/>
</dbReference>
<evidence type="ECO:0000256" key="3">
    <source>
        <dbReference type="ARBA" id="ARBA00022801"/>
    </source>
</evidence>
<keyword evidence="2 6" id="KW-0479">Metal-binding</keyword>